<evidence type="ECO:0000313" key="1">
    <source>
        <dbReference type="EMBL" id="KAI0026514.1"/>
    </source>
</evidence>
<dbReference type="Proteomes" id="UP000814128">
    <property type="component" value="Unassembled WGS sequence"/>
</dbReference>
<organism evidence="1 2">
    <name type="scientific">Vararia minispora EC-137</name>
    <dbReference type="NCBI Taxonomy" id="1314806"/>
    <lineage>
        <taxon>Eukaryota</taxon>
        <taxon>Fungi</taxon>
        <taxon>Dikarya</taxon>
        <taxon>Basidiomycota</taxon>
        <taxon>Agaricomycotina</taxon>
        <taxon>Agaricomycetes</taxon>
        <taxon>Russulales</taxon>
        <taxon>Lachnocladiaceae</taxon>
        <taxon>Vararia</taxon>
    </lineage>
</organism>
<comment type="caution">
    <text evidence="1">The sequence shown here is derived from an EMBL/GenBank/DDBJ whole genome shotgun (WGS) entry which is preliminary data.</text>
</comment>
<reference evidence="1" key="1">
    <citation type="submission" date="2021-02" db="EMBL/GenBank/DDBJ databases">
        <authorList>
            <consortium name="DOE Joint Genome Institute"/>
            <person name="Ahrendt S."/>
            <person name="Looney B.P."/>
            <person name="Miyauchi S."/>
            <person name="Morin E."/>
            <person name="Drula E."/>
            <person name="Courty P.E."/>
            <person name="Chicoki N."/>
            <person name="Fauchery L."/>
            <person name="Kohler A."/>
            <person name="Kuo A."/>
            <person name="Labutti K."/>
            <person name="Pangilinan J."/>
            <person name="Lipzen A."/>
            <person name="Riley R."/>
            <person name="Andreopoulos W."/>
            <person name="He G."/>
            <person name="Johnson J."/>
            <person name="Barry K.W."/>
            <person name="Grigoriev I.V."/>
            <person name="Nagy L."/>
            <person name="Hibbett D."/>
            <person name="Henrissat B."/>
            <person name="Matheny P.B."/>
            <person name="Labbe J."/>
            <person name="Martin F."/>
        </authorList>
    </citation>
    <scope>NUCLEOTIDE SEQUENCE</scope>
    <source>
        <strain evidence="1">EC-137</strain>
    </source>
</reference>
<sequence length="392" mass="43006">MIEVNLSIVDKVEGSDKRQGNDKTRGKIERVGQATLARTHQSLVIAAQFSLGPQQETSRTARSNYEWKQCSLITRNVCTGACQLGNQEGNWRYAVHHMEIACCDGHKPRTHLGFLTSRRVKLPRCGDSECRLPEKGRGSRRSEEGKQKEGLGRHHGSIESWHRSTDGRMPFLSGHMCHSHLEARARGMLDMEVWRDWTDWLNAVARTTDDVLAQDVCAPDGAPLARRPPSQVRRPPSQAWPLAQPPSPPPRSPVQQAWAHHPLYLRVFIPNNSAACTSSIRASAAPSETSLTRLCVSDRNTPGSSSAVSGPASSLAFVVVPTSASTRPPAQQARARHPSYPIISSNSVTLWSTTSSALGRADTARVLMHDGACGHCRRIRACALGMLVSRFP</sequence>
<protein>
    <submittedName>
        <fullName evidence="1">Uncharacterized protein</fullName>
    </submittedName>
</protein>
<proteinExistence type="predicted"/>
<gene>
    <name evidence="1" type="ORF">K488DRAFT_75283</name>
</gene>
<name>A0ACB8Q443_9AGAM</name>
<reference evidence="1" key="2">
    <citation type="journal article" date="2022" name="New Phytol.">
        <title>Evolutionary transition to the ectomycorrhizal habit in the genomes of a hyperdiverse lineage of mushroom-forming fungi.</title>
        <authorList>
            <person name="Looney B."/>
            <person name="Miyauchi S."/>
            <person name="Morin E."/>
            <person name="Drula E."/>
            <person name="Courty P.E."/>
            <person name="Kohler A."/>
            <person name="Kuo A."/>
            <person name="LaButti K."/>
            <person name="Pangilinan J."/>
            <person name="Lipzen A."/>
            <person name="Riley R."/>
            <person name="Andreopoulos W."/>
            <person name="He G."/>
            <person name="Johnson J."/>
            <person name="Nolan M."/>
            <person name="Tritt A."/>
            <person name="Barry K.W."/>
            <person name="Grigoriev I.V."/>
            <person name="Nagy L.G."/>
            <person name="Hibbett D."/>
            <person name="Henrissat B."/>
            <person name="Matheny P.B."/>
            <person name="Labbe J."/>
            <person name="Martin F.M."/>
        </authorList>
    </citation>
    <scope>NUCLEOTIDE SEQUENCE</scope>
    <source>
        <strain evidence="1">EC-137</strain>
    </source>
</reference>
<dbReference type="EMBL" id="MU274455">
    <property type="protein sequence ID" value="KAI0026514.1"/>
    <property type="molecule type" value="Genomic_DNA"/>
</dbReference>
<keyword evidence="2" id="KW-1185">Reference proteome</keyword>
<accession>A0ACB8Q443</accession>
<evidence type="ECO:0000313" key="2">
    <source>
        <dbReference type="Proteomes" id="UP000814128"/>
    </source>
</evidence>